<reference evidence="5 6" key="1">
    <citation type="submission" date="2016-10" db="EMBL/GenBank/DDBJ databases">
        <authorList>
            <person name="de Groot N.N."/>
        </authorList>
    </citation>
    <scope>NUCLEOTIDE SEQUENCE [LARGE SCALE GENOMIC DNA]</scope>
    <source>
        <strain evidence="5 6">DSM 16957</strain>
    </source>
</reference>
<feature type="domain" description="PurM-like C-terminal" evidence="4">
    <location>
        <begin position="150"/>
        <end position="301"/>
    </location>
</feature>
<keyword evidence="2" id="KW-0067">ATP-binding</keyword>
<feature type="binding site" evidence="2">
    <location>
        <position position="215"/>
    </location>
    <ligand>
        <name>Mg(2+)</name>
        <dbReference type="ChEBI" id="CHEBI:18420"/>
        <label>5</label>
    </ligand>
</feature>
<dbReference type="GO" id="GO:0009030">
    <property type="term" value="F:thiamine-phosphate kinase activity"/>
    <property type="evidence" value="ECO:0007669"/>
    <property type="project" value="UniProtKB-UniRule"/>
</dbReference>
<dbReference type="STRING" id="265719.SAMN04488509_104124"/>
<feature type="binding site" evidence="2">
    <location>
        <position position="47"/>
    </location>
    <ligand>
        <name>Mg(2+)</name>
        <dbReference type="ChEBI" id="CHEBI:18420"/>
        <label>1</label>
    </ligand>
</feature>
<dbReference type="GO" id="GO:0005524">
    <property type="term" value="F:ATP binding"/>
    <property type="evidence" value="ECO:0007669"/>
    <property type="project" value="UniProtKB-UniRule"/>
</dbReference>
<comment type="caution">
    <text evidence="2">Lacks conserved residue(s) required for the propagation of feature annotation.</text>
</comment>
<feature type="binding site" evidence="2">
    <location>
        <position position="264"/>
    </location>
    <ligand>
        <name>substrate</name>
    </ligand>
</feature>
<dbReference type="PIRSF" id="PIRSF005303">
    <property type="entry name" value="Thiam_monoph_kin"/>
    <property type="match status" value="1"/>
</dbReference>
<dbReference type="Pfam" id="PF00586">
    <property type="entry name" value="AIRS"/>
    <property type="match status" value="1"/>
</dbReference>
<feature type="binding site" evidence="2">
    <location>
        <position position="29"/>
    </location>
    <ligand>
        <name>Mg(2+)</name>
        <dbReference type="ChEBI" id="CHEBI:18420"/>
        <label>4</label>
    </ligand>
</feature>
<dbReference type="InterPro" id="IPR016188">
    <property type="entry name" value="PurM-like_N"/>
</dbReference>
<dbReference type="InterPro" id="IPR036676">
    <property type="entry name" value="PurM-like_C_sf"/>
</dbReference>
<comment type="catalytic activity">
    <reaction evidence="2">
        <text>thiamine phosphate + ATP = thiamine diphosphate + ADP</text>
        <dbReference type="Rhea" id="RHEA:15913"/>
        <dbReference type="ChEBI" id="CHEBI:30616"/>
        <dbReference type="ChEBI" id="CHEBI:37575"/>
        <dbReference type="ChEBI" id="CHEBI:58937"/>
        <dbReference type="ChEBI" id="CHEBI:456216"/>
        <dbReference type="EC" id="2.7.4.16"/>
    </reaction>
</comment>
<dbReference type="Gene3D" id="3.90.650.10">
    <property type="entry name" value="PurM-like C-terminal domain"/>
    <property type="match status" value="1"/>
</dbReference>
<dbReference type="PANTHER" id="PTHR30270">
    <property type="entry name" value="THIAMINE-MONOPHOSPHATE KINASE"/>
    <property type="match status" value="1"/>
</dbReference>
<keyword evidence="2 5" id="KW-0418">Kinase</keyword>
<accession>A0A1G6W4E9</accession>
<dbReference type="SUPFAM" id="SSF55326">
    <property type="entry name" value="PurM N-terminal domain-like"/>
    <property type="match status" value="1"/>
</dbReference>
<evidence type="ECO:0000313" key="6">
    <source>
        <dbReference type="Proteomes" id="UP000199603"/>
    </source>
</evidence>
<dbReference type="EC" id="2.7.4.16" evidence="2"/>
<dbReference type="RefSeq" id="WP_245679999.1">
    <property type="nucleotide sequence ID" value="NZ_FNAG01000004.1"/>
</dbReference>
<organism evidence="5 6">
    <name type="scientific">Aquimonas voraii</name>
    <dbReference type="NCBI Taxonomy" id="265719"/>
    <lineage>
        <taxon>Bacteria</taxon>
        <taxon>Pseudomonadati</taxon>
        <taxon>Pseudomonadota</taxon>
        <taxon>Gammaproteobacteria</taxon>
        <taxon>Lysobacterales</taxon>
        <taxon>Lysobacteraceae</taxon>
        <taxon>Aquimonas</taxon>
    </lineage>
</organism>
<proteinExistence type="inferred from homology"/>
<feature type="binding site" evidence="2">
    <location>
        <position position="212"/>
    </location>
    <ligand>
        <name>Mg(2+)</name>
        <dbReference type="ChEBI" id="CHEBI:18420"/>
        <label>3</label>
    </ligand>
</feature>
<dbReference type="Proteomes" id="UP000199603">
    <property type="component" value="Unassembled WGS sequence"/>
</dbReference>
<dbReference type="Gene3D" id="3.30.1330.10">
    <property type="entry name" value="PurM-like, N-terminal domain"/>
    <property type="match status" value="1"/>
</dbReference>
<keyword evidence="2" id="KW-0547">Nucleotide-binding</keyword>
<feature type="binding site" evidence="2">
    <location>
        <position position="318"/>
    </location>
    <ligand>
        <name>substrate</name>
    </ligand>
</feature>
<keyword evidence="2" id="KW-0808">Transferase</keyword>
<keyword evidence="2" id="KW-0479">Metal-binding</keyword>
<feature type="binding site" evidence="2">
    <location>
        <position position="75"/>
    </location>
    <ligand>
        <name>Mg(2+)</name>
        <dbReference type="ChEBI" id="CHEBI:18420"/>
        <label>3</label>
    </ligand>
</feature>
<feature type="binding site" evidence="2">
    <location>
        <position position="214"/>
    </location>
    <ligand>
        <name>ATP</name>
        <dbReference type="ChEBI" id="CHEBI:30616"/>
    </ligand>
</feature>
<dbReference type="UniPathway" id="UPA00060">
    <property type="reaction ID" value="UER00142"/>
</dbReference>
<protein>
    <recommendedName>
        <fullName evidence="2">Thiamine-monophosphate kinase</fullName>
        <shortName evidence="2">TMP kinase</shortName>
        <shortName evidence="2">Thiamine-phosphate kinase</shortName>
        <ecNumber evidence="2">2.7.4.16</ecNumber>
    </recommendedName>
</protein>
<dbReference type="EMBL" id="FNAG01000004">
    <property type="protein sequence ID" value="SDD60711.1"/>
    <property type="molecule type" value="Genomic_DNA"/>
</dbReference>
<feature type="binding site" evidence="2">
    <location>
        <position position="54"/>
    </location>
    <ligand>
        <name>substrate</name>
    </ligand>
</feature>
<comment type="similarity">
    <text evidence="2">Belongs to the thiamine-monophosphate kinase family.</text>
</comment>
<name>A0A1G6W4E9_9GAMM</name>
<feature type="binding site" evidence="2">
    <location>
        <position position="75"/>
    </location>
    <ligand>
        <name>Mg(2+)</name>
        <dbReference type="ChEBI" id="CHEBI:18420"/>
        <label>4</label>
    </ligand>
</feature>
<gene>
    <name evidence="2" type="primary">thiL</name>
    <name evidence="5" type="ORF">SAMN04488509_104124</name>
</gene>
<keyword evidence="6" id="KW-1185">Reference proteome</keyword>
<evidence type="ECO:0000256" key="2">
    <source>
        <dbReference type="HAMAP-Rule" id="MF_02128"/>
    </source>
</evidence>
<sequence length="322" mass="32872">MATGEFDLIARIAARSRIRPDVLLGIGDDAALLASPPAGEALCVCVDTLNAGVHFPLETAPFDIGWKALAVNLSDLAAMGATPRWATLALSLASPAPAFVDALIDGLLSLAEQHDVALVGGDTTRGPLSLSVQAIGSVAPAQALRRDAARAGDALYVSGSLGDAAAGLALLQGRIACGHTAVAETLRARLDRPTPRLALGCALAGVARAGIDVSDGLLADLGHVLQASGVGAVIDLDALPASTALCALLPEAEQRWPLQLAGGDDYELVVSGDAERIEALPEFARGELARIGRITAEPGLAFERGGRACGYVPSGRGYEHFV</sequence>
<keyword evidence="1 2" id="KW-0784">Thiamine biosynthesis</keyword>
<evidence type="ECO:0000313" key="5">
    <source>
        <dbReference type="EMBL" id="SDD60711.1"/>
    </source>
</evidence>
<dbReference type="NCBIfam" id="TIGR01379">
    <property type="entry name" value="thiL"/>
    <property type="match status" value="1"/>
</dbReference>
<dbReference type="Pfam" id="PF02769">
    <property type="entry name" value="AIRS_C"/>
    <property type="match status" value="1"/>
</dbReference>
<feature type="binding site" evidence="2">
    <location>
        <position position="47"/>
    </location>
    <ligand>
        <name>Mg(2+)</name>
        <dbReference type="ChEBI" id="CHEBI:18420"/>
        <label>2</label>
    </ligand>
</feature>
<keyword evidence="2" id="KW-0460">Magnesium</keyword>
<feature type="binding site" evidence="2">
    <location>
        <position position="29"/>
    </location>
    <ligand>
        <name>Mg(2+)</name>
        <dbReference type="ChEBI" id="CHEBI:18420"/>
        <label>3</label>
    </ligand>
</feature>
<evidence type="ECO:0000256" key="1">
    <source>
        <dbReference type="ARBA" id="ARBA00022977"/>
    </source>
</evidence>
<dbReference type="PANTHER" id="PTHR30270:SF0">
    <property type="entry name" value="THIAMINE-MONOPHOSPHATE KINASE"/>
    <property type="match status" value="1"/>
</dbReference>
<feature type="binding site" evidence="2">
    <location>
        <begin position="121"/>
        <end position="122"/>
    </location>
    <ligand>
        <name>ATP</name>
        <dbReference type="ChEBI" id="CHEBI:30616"/>
    </ligand>
</feature>
<dbReference type="GO" id="GO:0009228">
    <property type="term" value="P:thiamine biosynthetic process"/>
    <property type="evidence" value="ECO:0007669"/>
    <property type="project" value="UniProtKB-KW"/>
</dbReference>
<comment type="miscellaneous">
    <text evidence="2">Reaction mechanism of ThiL seems to utilize a direct, inline transfer of the gamma-phosphate of ATP to TMP rather than a phosphorylated enzyme intermediate.</text>
</comment>
<evidence type="ECO:0000259" key="3">
    <source>
        <dbReference type="Pfam" id="PF00586"/>
    </source>
</evidence>
<dbReference type="GO" id="GO:0009229">
    <property type="term" value="P:thiamine diphosphate biosynthetic process"/>
    <property type="evidence" value="ECO:0007669"/>
    <property type="project" value="UniProtKB-UniRule"/>
</dbReference>
<dbReference type="SUPFAM" id="SSF56042">
    <property type="entry name" value="PurM C-terminal domain-like"/>
    <property type="match status" value="1"/>
</dbReference>
<dbReference type="HAMAP" id="MF_02128">
    <property type="entry name" value="TMP_kinase"/>
    <property type="match status" value="1"/>
</dbReference>
<dbReference type="GO" id="GO:0000287">
    <property type="term" value="F:magnesium ion binding"/>
    <property type="evidence" value="ECO:0007669"/>
    <property type="project" value="UniProtKB-UniRule"/>
</dbReference>
<dbReference type="InterPro" id="IPR010918">
    <property type="entry name" value="PurM-like_C_dom"/>
</dbReference>
<feature type="domain" description="PurM-like N-terminal" evidence="3">
    <location>
        <begin position="27"/>
        <end position="138"/>
    </location>
</feature>
<comment type="function">
    <text evidence="2">Catalyzes the ATP-dependent phosphorylation of thiamine-monophosphate (TMP) to form thiamine-pyrophosphate (TPP), the active form of vitamin B1.</text>
</comment>
<feature type="binding site" evidence="2">
    <location>
        <position position="146"/>
    </location>
    <ligand>
        <name>ATP</name>
        <dbReference type="ChEBI" id="CHEBI:30616"/>
    </ligand>
</feature>
<dbReference type="InterPro" id="IPR036921">
    <property type="entry name" value="PurM-like_N_sf"/>
</dbReference>
<dbReference type="InterPro" id="IPR006283">
    <property type="entry name" value="ThiL-like"/>
</dbReference>
<dbReference type="AlphaFoldDB" id="A0A1G6W4E9"/>
<evidence type="ECO:0000259" key="4">
    <source>
        <dbReference type="Pfam" id="PF02769"/>
    </source>
</evidence>
<feature type="binding site" evidence="2">
    <location>
        <position position="75"/>
    </location>
    <ligand>
        <name>Mg(2+)</name>
        <dbReference type="ChEBI" id="CHEBI:18420"/>
        <label>2</label>
    </ligand>
</feature>
<dbReference type="CDD" id="cd02194">
    <property type="entry name" value="ThiL"/>
    <property type="match status" value="1"/>
</dbReference>
<comment type="pathway">
    <text evidence="2">Cofactor biosynthesis; thiamine diphosphate biosynthesis; thiamine diphosphate from thiamine phosphate: step 1/1.</text>
</comment>
<feature type="binding site" evidence="2">
    <location>
        <position position="122"/>
    </location>
    <ligand>
        <name>Mg(2+)</name>
        <dbReference type="ChEBI" id="CHEBI:18420"/>
        <label>1</label>
    </ligand>
</feature>